<accession>A0ABZ2C023</accession>
<dbReference type="Proteomes" id="UP001318682">
    <property type="component" value="Chromosome"/>
</dbReference>
<evidence type="ECO:0000313" key="2">
    <source>
        <dbReference type="EMBL" id="WVX50244.1"/>
    </source>
</evidence>
<keyword evidence="1" id="KW-0812">Transmembrane</keyword>
<dbReference type="RefSeq" id="WP_187430952.1">
    <property type="nucleotide sequence ID" value="NZ_CP143423.1"/>
</dbReference>
<reference evidence="3" key="1">
    <citation type="submission" date="2024-01" db="EMBL/GenBank/DDBJ databases">
        <title>Roseobacter fucihabitans sp. nov., isolated from the brown alga Fucus spiralis.</title>
        <authorList>
            <person name="Hahnke S."/>
            <person name="Berger M."/>
            <person name="Schlingloff A."/>
            <person name="Athale I."/>
            <person name="Neumann-Schaal M."/>
            <person name="Adenaya A."/>
            <person name="Poehlein A."/>
            <person name="Daniel R."/>
            <person name="Pertersen J."/>
            <person name="Brinkhoff T."/>
        </authorList>
    </citation>
    <scope>NUCLEOTIDE SEQUENCE [LARGE SCALE GENOMIC DNA]</scope>
    <source>
        <strain evidence="3">B14</strain>
    </source>
</reference>
<feature type="transmembrane region" description="Helical" evidence="1">
    <location>
        <begin position="193"/>
        <end position="219"/>
    </location>
</feature>
<feature type="transmembrane region" description="Helical" evidence="1">
    <location>
        <begin position="163"/>
        <end position="187"/>
    </location>
</feature>
<name>A0ABZ2C023_9RHOB</name>
<keyword evidence="3" id="KW-1185">Reference proteome</keyword>
<feature type="transmembrane region" description="Helical" evidence="1">
    <location>
        <begin position="78"/>
        <end position="104"/>
    </location>
</feature>
<keyword evidence="1" id="KW-1133">Transmembrane helix</keyword>
<feature type="transmembrane region" description="Helical" evidence="1">
    <location>
        <begin position="16"/>
        <end position="35"/>
    </location>
</feature>
<feature type="transmembrane region" description="Helical" evidence="1">
    <location>
        <begin position="55"/>
        <end position="72"/>
    </location>
</feature>
<dbReference type="EMBL" id="CP143423">
    <property type="protein sequence ID" value="WVX50244.1"/>
    <property type="molecule type" value="Genomic_DNA"/>
</dbReference>
<organism evidence="2 3">
    <name type="scientific">Roseobacter fucihabitans</name>
    <dbReference type="NCBI Taxonomy" id="1537242"/>
    <lineage>
        <taxon>Bacteria</taxon>
        <taxon>Pseudomonadati</taxon>
        <taxon>Pseudomonadota</taxon>
        <taxon>Alphaproteobacteria</taxon>
        <taxon>Rhodobacterales</taxon>
        <taxon>Roseobacteraceae</taxon>
        <taxon>Roseobacter</taxon>
    </lineage>
</organism>
<keyword evidence="1" id="KW-0472">Membrane</keyword>
<protein>
    <submittedName>
        <fullName evidence="2">Uncharacterized protein</fullName>
    </submittedName>
</protein>
<sequence length="221" mass="23160">MALTSSKTLTLPGLCVRVVALIAVIVLAAWGVHLIRDALDLQIRPDNEQQVHKAIMIGAVAYIGLLAMPFVPGAEIGIALLAAFGAAIAPLIYVCTVAAMMLAFTIGRFMPISALERLFRVLRLVQAADLVARAAPLSKDDRLAMLLEGQSKRAVSIAVRYRYVAMALAVNMPGNSIIGGGGGIMIIAGLSGIFTPLATFLTIMIAVSPVPLAVLFLGLSV</sequence>
<evidence type="ECO:0000256" key="1">
    <source>
        <dbReference type="SAM" id="Phobius"/>
    </source>
</evidence>
<proteinExistence type="predicted"/>
<evidence type="ECO:0000313" key="3">
    <source>
        <dbReference type="Proteomes" id="UP001318682"/>
    </source>
</evidence>
<gene>
    <name evidence="2" type="ORF">ROLI_033410</name>
</gene>